<dbReference type="InterPro" id="IPR036728">
    <property type="entry name" value="PBP_GOBP_sf"/>
</dbReference>
<accession>A0AAD4JZJ7</accession>
<dbReference type="GO" id="GO:0005576">
    <property type="term" value="C:extracellular region"/>
    <property type="evidence" value="ECO:0007669"/>
    <property type="project" value="UniProtKB-SubCell"/>
</dbReference>
<gene>
    <name evidence="4" type="ORF">KR093_004051</name>
</gene>
<comment type="caution">
    <text evidence="4">The sequence shown here is derived from an EMBL/GenBank/DDBJ whole genome shotgun (WGS) entry which is preliminary data.</text>
</comment>
<evidence type="ECO:0008006" key="6">
    <source>
        <dbReference type="Google" id="ProtNLM"/>
    </source>
</evidence>
<evidence type="ECO:0000256" key="1">
    <source>
        <dbReference type="ARBA" id="ARBA00004613"/>
    </source>
</evidence>
<dbReference type="EMBL" id="JAJJHW010002585">
    <property type="protein sequence ID" value="KAH8370561.1"/>
    <property type="molecule type" value="Genomic_DNA"/>
</dbReference>
<dbReference type="PANTHER" id="PTHR21066">
    <property type="entry name" value="ODORANT-BINDING PROTEIN 59A-RELATED"/>
    <property type="match status" value="1"/>
</dbReference>
<dbReference type="Gene3D" id="1.10.238.270">
    <property type="match status" value="1"/>
</dbReference>
<organism evidence="4 5">
    <name type="scientific">Drosophila rubida</name>
    <dbReference type="NCBI Taxonomy" id="30044"/>
    <lineage>
        <taxon>Eukaryota</taxon>
        <taxon>Metazoa</taxon>
        <taxon>Ecdysozoa</taxon>
        <taxon>Arthropoda</taxon>
        <taxon>Hexapoda</taxon>
        <taxon>Insecta</taxon>
        <taxon>Pterygota</taxon>
        <taxon>Neoptera</taxon>
        <taxon>Endopterygota</taxon>
        <taxon>Diptera</taxon>
        <taxon>Brachycera</taxon>
        <taxon>Muscomorpha</taxon>
        <taxon>Ephydroidea</taxon>
        <taxon>Drosophilidae</taxon>
        <taxon>Drosophila</taxon>
    </lineage>
</organism>
<keyword evidence="3" id="KW-0964">Secreted</keyword>
<comment type="similarity">
    <text evidence="2">Belongs to the PBP/GOBP family.</text>
</comment>
<reference evidence="4" key="1">
    <citation type="journal article" date="2021" name="Mol. Ecol. Resour.">
        <title>Phylogenomic analyses of the genus Drosophila reveals genomic signals of climate adaptation.</title>
        <authorList>
            <person name="Li F."/>
            <person name="Rane R.V."/>
            <person name="Luria V."/>
            <person name="Xiong Z."/>
            <person name="Chen J."/>
            <person name="Li Z."/>
            <person name="Catullo R.A."/>
            <person name="Griffin P.C."/>
            <person name="Schiffer M."/>
            <person name="Pearce S."/>
            <person name="Lee S.F."/>
            <person name="McElroy K."/>
            <person name="Stocker A."/>
            <person name="Shirriffs J."/>
            <person name="Cockerell F."/>
            <person name="Coppin C."/>
            <person name="Sgro C.M."/>
            <person name="Karger A."/>
            <person name="Cain J.W."/>
            <person name="Weber J.A."/>
            <person name="Santpere G."/>
            <person name="Kirschner M.W."/>
            <person name="Hoffmann A.A."/>
            <person name="Oakeshott J.G."/>
            <person name="Zhang G."/>
        </authorList>
    </citation>
    <scope>NUCLEOTIDE SEQUENCE</scope>
    <source>
        <strain evidence="4">BGI-SZ-2011g</strain>
    </source>
</reference>
<feature type="non-terminal residue" evidence="4">
    <location>
        <position position="150"/>
    </location>
</feature>
<evidence type="ECO:0000256" key="3">
    <source>
        <dbReference type="ARBA" id="ARBA00022525"/>
    </source>
</evidence>
<proteinExistence type="inferred from homology"/>
<evidence type="ECO:0000313" key="4">
    <source>
        <dbReference type="EMBL" id="KAH8370561.1"/>
    </source>
</evidence>
<dbReference type="AlphaFoldDB" id="A0AAD4JZJ7"/>
<comment type="subcellular location">
    <subcellularLocation>
        <location evidence="1">Secreted</location>
    </subcellularLocation>
</comment>
<sequence length="150" mass="17066">ISNCCPKPNLNFDAFRPSCGKYMPEGKPKMSPCLYECIFNTNNMMNGLELNVENASKVLQQMLGSNKQFLDVYVESMQNCTANAESLMKRMRRNLRRNNCSTMPIFLSYCTIENIFAHCPSTSWRSSPVCEEARDFVVNCKCDANQSVCL</sequence>
<dbReference type="GO" id="GO:0005549">
    <property type="term" value="F:odorant binding"/>
    <property type="evidence" value="ECO:0007669"/>
    <property type="project" value="InterPro"/>
</dbReference>
<keyword evidence="5" id="KW-1185">Reference proteome</keyword>
<evidence type="ECO:0000256" key="2">
    <source>
        <dbReference type="ARBA" id="ARBA00008098"/>
    </source>
</evidence>
<name>A0AAD4JZJ7_9MUSC</name>
<feature type="non-terminal residue" evidence="4">
    <location>
        <position position="1"/>
    </location>
</feature>
<evidence type="ECO:0000313" key="5">
    <source>
        <dbReference type="Proteomes" id="UP001200034"/>
    </source>
</evidence>
<protein>
    <recommendedName>
        <fullName evidence="6">Odorant-binding protein 50c</fullName>
    </recommendedName>
</protein>
<dbReference type="SUPFAM" id="SSF47565">
    <property type="entry name" value="Insect pheromone/odorant-binding proteins"/>
    <property type="match status" value="1"/>
</dbReference>
<dbReference type="InterPro" id="IPR052295">
    <property type="entry name" value="Odorant-binding_protein"/>
</dbReference>
<dbReference type="PANTHER" id="PTHR21066:SF15">
    <property type="entry name" value="GH25962P-RELATED"/>
    <property type="match status" value="1"/>
</dbReference>
<dbReference type="Proteomes" id="UP001200034">
    <property type="component" value="Unassembled WGS sequence"/>
</dbReference>